<feature type="domain" description="NAD-dependent epimerase/dehydratase" evidence="1">
    <location>
        <begin position="5"/>
        <end position="229"/>
    </location>
</feature>
<dbReference type="PANTHER" id="PTHR43245">
    <property type="entry name" value="BIFUNCTIONAL POLYMYXIN RESISTANCE PROTEIN ARNA"/>
    <property type="match status" value="1"/>
</dbReference>
<dbReference type="PANTHER" id="PTHR43245:SF53">
    <property type="entry name" value="EPIMERASE-RELATED"/>
    <property type="match status" value="1"/>
</dbReference>
<organism evidence="2 3">
    <name type="scientific">Bordetella genomosp. 9</name>
    <dbReference type="NCBI Taxonomy" id="1416803"/>
    <lineage>
        <taxon>Bacteria</taxon>
        <taxon>Pseudomonadati</taxon>
        <taxon>Pseudomonadota</taxon>
        <taxon>Betaproteobacteria</taxon>
        <taxon>Burkholderiales</taxon>
        <taxon>Alcaligenaceae</taxon>
        <taxon>Bordetella</taxon>
    </lineage>
</organism>
<dbReference type="InterPro" id="IPR050177">
    <property type="entry name" value="Lipid_A_modif_metabolic_enz"/>
</dbReference>
<dbReference type="RefSeq" id="WP_086073352.1">
    <property type="nucleotide sequence ID" value="NZ_CP021109.1"/>
</dbReference>
<proteinExistence type="predicted"/>
<evidence type="ECO:0000313" key="2">
    <source>
        <dbReference type="EMBL" id="ARP88262.1"/>
    </source>
</evidence>
<sequence>MKTFLVTGGAGFIGSHLVDALLSAGHAVRVLDDLSTGSVQNLAPAAEFIEGNIGDLAVLAKAMAGCDGVFHMAAIASVDKANKDWLGTHHTNLSGTIAVLDQARRLDRLPVVLASSAAVYGDGGSNPITEDFPTRPISAYGADKLGCELHARVGTSVHGVPAIAFRFFNVYGPRQDPSSPYSGVISIFASRIAAGQTIVLHGDGEQIRDFIYVADVVSHLIAGMESLHREGVQAAGVFNVCTGRSTTIKSLACLLGEVFGKEVKHEMGPARAGDIKVSLGSRAKVASRFALPEPVPLPEGLKALAAWMCY</sequence>
<dbReference type="InterPro" id="IPR036291">
    <property type="entry name" value="NAD(P)-bd_dom_sf"/>
</dbReference>
<dbReference type="Proteomes" id="UP000194139">
    <property type="component" value="Chromosome"/>
</dbReference>
<gene>
    <name evidence="2" type="ORF">CAL13_20130</name>
</gene>
<dbReference type="Gene3D" id="3.40.50.720">
    <property type="entry name" value="NAD(P)-binding Rossmann-like Domain"/>
    <property type="match status" value="1"/>
</dbReference>
<protein>
    <submittedName>
        <fullName evidence="2">Epimerase</fullName>
    </submittedName>
</protein>
<dbReference type="Pfam" id="PF01370">
    <property type="entry name" value="Epimerase"/>
    <property type="match status" value="1"/>
</dbReference>
<keyword evidence="3" id="KW-1185">Reference proteome</keyword>
<dbReference type="InterPro" id="IPR001509">
    <property type="entry name" value="Epimerase_deHydtase"/>
</dbReference>
<dbReference type="SUPFAM" id="SSF51735">
    <property type="entry name" value="NAD(P)-binding Rossmann-fold domains"/>
    <property type="match status" value="1"/>
</dbReference>
<accession>A0A1W6Z4H9</accession>
<dbReference type="Gene3D" id="3.90.25.10">
    <property type="entry name" value="UDP-galactose 4-epimerase, domain 1"/>
    <property type="match status" value="1"/>
</dbReference>
<reference evidence="2 3" key="1">
    <citation type="submission" date="2017-05" db="EMBL/GenBank/DDBJ databases">
        <title>Complete and WGS of Bordetella genogroups.</title>
        <authorList>
            <person name="Spilker T."/>
            <person name="LiPuma J."/>
        </authorList>
    </citation>
    <scope>NUCLEOTIDE SEQUENCE [LARGE SCALE GENOMIC DNA]</scope>
    <source>
        <strain evidence="2 3">AU17164</strain>
    </source>
</reference>
<dbReference type="AlphaFoldDB" id="A0A1W6Z4H9"/>
<name>A0A1W6Z4H9_9BORD</name>
<dbReference type="EMBL" id="CP021109">
    <property type="protein sequence ID" value="ARP88262.1"/>
    <property type="molecule type" value="Genomic_DNA"/>
</dbReference>
<evidence type="ECO:0000259" key="1">
    <source>
        <dbReference type="Pfam" id="PF01370"/>
    </source>
</evidence>
<evidence type="ECO:0000313" key="3">
    <source>
        <dbReference type="Proteomes" id="UP000194139"/>
    </source>
</evidence>